<reference evidence="1" key="1">
    <citation type="submission" date="2020-02" db="EMBL/GenBank/DDBJ databases">
        <authorList>
            <person name="Meier V. D."/>
        </authorList>
    </citation>
    <scope>NUCLEOTIDE SEQUENCE</scope>
    <source>
        <strain evidence="1">AVDCRST_MAG81</strain>
    </source>
</reference>
<proteinExistence type="predicted"/>
<gene>
    <name evidence="1" type="ORF">AVDCRST_MAG81-4468</name>
</gene>
<accession>A0A6J4VT15</accession>
<evidence type="ECO:0000313" key="1">
    <source>
        <dbReference type="EMBL" id="CAA9587263.1"/>
    </source>
</evidence>
<protein>
    <submittedName>
        <fullName evidence="1">Uncharacterized protein</fullName>
    </submittedName>
</protein>
<name>A0A6J4VT15_9CYAN</name>
<sequence>MACLTLEVQIILTSERCTPFTRNLLAFQFKPFWVCYFFLRTGLRIYLHRLDQRLYKLFSSISSYLVNSVAVLLEVFV</sequence>
<dbReference type="AlphaFoldDB" id="A0A6J4VT15"/>
<dbReference type="EMBL" id="CADCWO010000212">
    <property type="protein sequence ID" value="CAA9587263.1"/>
    <property type="molecule type" value="Genomic_DNA"/>
</dbReference>
<organism evidence="1">
    <name type="scientific">uncultured Synechococcales cyanobacterium</name>
    <dbReference type="NCBI Taxonomy" id="1936017"/>
    <lineage>
        <taxon>Bacteria</taxon>
        <taxon>Bacillati</taxon>
        <taxon>Cyanobacteriota</taxon>
        <taxon>Cyanophyceae</taxon>
        <taxon>Synechococcales</taxon>
        <taxon>environmental samples</taxon>
    </lineage>
</organism>